<dbReference type="EMBL" id="UOGE01000036">
    <property type="protein sequence ID" value="VAX18910.1"/>
    <property type="molecule type" value="Genomic_DNA"/>
</dbReference>
<dbReference type="PANTHER" id="PTHR20881:SF0">
    <property type="entry name" value="3-METHYL-2-OXOBUTANOATE HYDROXYMETHYLTRANSFERASE"/>
    <property type="match status" value="1"/>
</dbReference>
<dbReference type="PANTHER" id="PTHR20881">
    <property type="entry name" value="3-METHYL-2-OXOBUTANOATE HYDROXYMETHYLTRANSFERASE"/>
    <property type="match status" value="1"/>
</dbReference>
<evidence type="ECO:0000256" key="1">
    <source>
        <dbReference type="ARBA" id="ARBA00005033"/>
    </source>
</evidence>
<dbReference type="FunFam" id="3.20.20.60:FF:000003">
    <property type="entry name" value="3-methyl-2-oxobutanoate hydroxymethyltransferase"/>
    <property type="match status" value="1"/>
</dbReference>
<dbReference type="GO" id="GO:0015940">
    <property type="term" value="P:pantothenate biosynthetic process"/>
    <property type="evidence" value="ECO:0007669"/>
    <property type="project" value="InterPro"/>
</dbReference>
<dbReference type="Pfam" id="PF02548">
    <property type="entry name" value="Pantoate_transf"/>
    <property type="match status" value="1"/>
</dbReference>
<dbReference type="InterPro" id="IPR015813">
    <property type="entry name" value="Pyrv/PenolPyrv_kinase-like_dom"/>
</dbReference>
<dbReference type="GO" id="GO:0032259">
    <property type="term" value="P:methylation"/>
    <property type="evidence" value="ECO:0007669"/>
    <property type="project" value="UniProtKB-KW"/>
</dbReference>
<dbReference type="CDD" id="cd06557">
    <property type="entry name" value="KPHMT-like"/>
    <property type="match status" value="1"/>
</dbReference>
<dbReference type="NCBIfam" id="NF001452">
    <property type="entry name" value="PRK00311.1"/>
    <property type="match status" value="1"/>
</dbReference>
<dbReference type="HAMAP" id="MF_00156">
    <property type="entry name" value="PanB"/>
    <property type="match status" value="1"/>
</dbReference>
<dbReference type="GO" id="GO:0005737">
    <property type="term" value="C:cytoplasm"/>
    <property type="evidence" value="ECO:0007669"/>
    <property type="project" value="TreeGrafter"/>
</dbReference>
<dbReference type="InterPro" id="IPR040442">
    <property type="entry name" value="Pyrv_kinase-like_dom_sf"/>
</dbReference>
<keyword evidence="4 5" id="KW-0808">Transferase</keyword>
<dbReference type="EC" id="2.1.2.11" evidence="3"/>
<evidence type="ECO:0000256" key="4">
    <source>
        <dbReference type="ARBA" id="ARBA00022679"/>
    </source>
</evidence>
<dbReference type="NCBIfam" id="TIGR00222">
    <property type="entry name" value="panB"/>
    <property type="match status" value="1"/>
</dbReference>
<dbReference type="GO" id="GO:0000287">
    <property type="term" value="F:magnesium ion binding"/>
    <property type="evidence" value="ECO:0007669"/>
    <property type="project" value="TreeGrafter"/>
</dbReference>
<evidence type="ECO:0000256" key="2">
    <source>
        <dbReference type="ARBA" id="ARBA00008676"/>
    </source>
</evidence>
<dbReference type="Gene3D" id="3.20.20.60">
    <property type="entry name" value="Phosphoenolpyruvate-binding domains"/>
    <property type="match status" value="1"/>
</dbReference>
<dbReference type="InterPro" id="IPR003700">
    <property type="entry name" value="Pantoate_hydroxy_MeTrfase"/>
</dbReference>
<evidence type="ECO:0000256" key="3">
    <source>
        <dbReference type="ARBA" id="ARBA00012618"/>
    </source>
</evidence>
<name>A0A3B1C7Q7_9ZZZZ</name>
<accession>A0A3B1C7Q7</accession>
<dbReference type="GO" id="GO:0008168">
    <property type="term" value="F:methyltransferase activity"/>
    <property type="evidence" value="ECO:0007669"/>
    <property type="project" value="UniProtKB-KW"/>
</dbReference>
<organism evidence="5">
    <name type="scientific">hydrothermal vent metagenome</name>
    <dbReference type="NCBI Taxonomy" id="652676"/>
    <lineage>
        <taxon>unclassified sequences</taxon>
        <taxon>metagenomes</taxon>
        <taxon>ecological metagenomes</taxon>
    </lineage>
</organism>
<dbReference type="SUPFAM" id="SSF51621">
    <property type="entry name" value="Phosphoenolpyruvate/pyruvate domain"/>
    <property type="match status" value="1"/>
</dbReference>
<reference evidence="5" key="1">
    <citation type="submission" date="2018-06" db="EMBL/GenBank/DDBJ databases">
        <authorList>
            <person name="Zhirakovskaya E."/>
        </authorList>
    </citation>
    <scope>NUCLEOTIDE SEQUENCE</scope>
</reference>
<keyword evidence="5" id="KW-0489">Methyltransferase</keyword>
<evidence type="ECO:0000313" key="5">
    <source>
        <dbReference type="EMBL" id="VAX18910.1"/>
    </source>
</evidence>
<dbReference type="AlphaFoldDB" id="A0A3B1C7Q7"/>
<comment type="similarity">
    <text evidence="2">Belongs to the PanB family.</text>
</comment>
<comment type="pathway">
    <text evidence="1">Cofactor biosynthesis; (R)-pantothenate biosynthesis; (R)-pantoate from 3-methyl-2-oxobutanoate: step 1/2.</text>
</comment>
<proteinExistence type="inferred from homology"/>
<dbReference type="GO" id="GO:0003864">
    <property type="term" value="F:3-methyl-2-oxobutanoate hydroxymethyltransferase activity"/>
    <property type="evidence" value="ECO:0007669"/>
    <property type="project" value="UniProtKB-EC"/>
</dbReference>
<gene>
    <name evidence="5" type="ORF">MNBD_NITROSPINAE02-1713</name>
</gene>
<dbReference type="PIRSF" id="PIRSF000388">
    <property type="entry name" value="Pantoate_hydroxy_MeTrfase"/>
    <property type="match status" value="1"/>
</dbReference>
<sequence>MHAKMTAEKLLKRKREGKKITALTAYDYPFAKMVDEAGVDIILVGDSLGMVFRGEDNTLKVTVEEMAYHTRAVRKGVNNAMLIADMPFLSCHLGVEEAVRAAGSLISEGAEAVKVEGASGIIDVVKRLVEAGIPVMGHIGLTPQSIHKLGGYKIQGKRSEGARKIISDADLLEKAGAFATVLECVPEDLASIITGKLKIPVIGIGAGPHCDGQILVTHDLLGMSADFAPKFVKKYADLNQVAHDALAKYIEETESGLFPDEEHSYASPKRLKAI</sequence>
<protein>
    <recommendedName>
        <fullName evidence="3">3-methyl-2-oxobutanoate hydroxymethyltransferase</fullName>
        <ecNumber evidence="3">2.1.2.11</ecNumber>
    </recommendedName>
</protein>